<keyword evidence="6" id="KW-0479">Metal-binding</keyword>
<keyword evidence="13" id="KW-1185">Reference proteome</keyword>
<dbReference type="AlphaFoldDB" id="A0A8H5M8Q7"/>
<keyword evidence="8" id="KW-0378">Hydrolase</keyword>
<evidence type="ECO:0000313" key="13">
    <source>
        <dbReference type="Proteomes" id="UP000565441"/>
    </source>
</evidence>
<evidence type="ECO:0000256" key="3">
    <source>
        <dbReference type="ARBA" id="ARBA00014312"/>
    </source>
</evidence>
<dbReference type="GO" id="GO:0034982">
    <property type="term" value="P:mitochondrial protein processing"/>
    <property type="evidence" value="ECO:0007669"/>
    <property type="project" value="TreeGrafter"/>
</dbReference>
<sequence>MDSSEKSSSSSSSQQPLPPDSSQPTSAFERWRRKAALVTGLGVSEEERMADLKMHQTRQCEKTKDYLMNYSPAVVFMLKHLKLSGCEVPPQNVLCAPCDWSRAGGFSPDPGAVVLCSGHFFSQKHMETTLVHELVHMYDHCKFKVDWGNLRHHACSEIRANSLSGDCRYTRELRRGFASFSKQHQACVRRRAVISVAENPACPDVASAEKAVNEVWDSCFTDTRPFDESAAPRSLLVVVYLPAIIDRTCAFNLENIGDDERMFLIFRVTTIFDSTPSTTRKMFVKLGLLALVTPFVAGLKLFVPENPTDSGPVTLRWTSEPGDPATFSFELINESFNNAFAIANNVMPELGSIDIVLPVVPVGAGYTLQAVNIGNINEVYAETPQFAIGPNGATSVSSVSASRTTSGSSTSRTTLSVSATTRSTSTSAFGTTVTNPSTSETNSASQTSTSAPATFSNAAGCPAKMNTNNMGAMAAVLLSAVAGAVIVL</sequence>
<dbReference type="GO" id="GO:0046872">
    <property type="term" value="F:metal ion binding"/>
    <property type="evidence" value="ECO:0007669"/>
    <property type="project" value="UniProtKB-KW"/>
</dbReference>
<accession>A0A8H5M8Q7</accession>
<evidence type="ECO:0000313" key="12">
    <source>
        <dbReference type="EMBL" id="KAF5384864.1"/>
    </source>
</evidence>
<dbReference type="InterPro" id="IPR019165">
    <property type="entry name" value="Peptidase_M76_ATP23"/>
</dbReference>
<feature type="compositionally biased region" description="Low complexity" evidence="10">
    <location>
        <begin position="6"/>
        <end position="15"/>
    </location>
</feature>
<evidence type="ECO:0000256" key="1">
    <source>
        <dbReference type="ARBA" id="ARBA00004137"/>
    </source>
</evidence>
<dbReference type="GO" id="GO:0033615">
    <property type="term" value="P:mitochondrial proton-transporting ATP synthase complex assembly"/>
    <property type="evidence" value="ECO:0007669"/>
    <property type="project" value="TreeGrafter"/>
</dbReference>
<feature type="domain" description="Yeast cell wall synthesis Kre9/Knh1-like N-terminal" evidence="11">
    <location>
        <begin position="311"/>
        <end position="388"/>
    </location>
</feature>
<dbReference type="InterPro" id="IPR018466">
    <property type="entry name" value="Kre9/Knh1-like_N"/>
</dbReference>
<keyword evidence="9" id="KW-0482">Metalloprotease</keyword>
<evidence type="ECO:0000256" key="9">
    <source>
        <dbReference type="ARBA" id="ARBA00023049"/>
    </source>
</evidence>
<dbReference type="OrthoDB" id="285308at2759"/>
<proteinExistence type="inferred from homology"/>
<name>A0A8H5M8Q7_9AGAR</name>
<dbReference type="PANTHER" id="PTHR21711">
    <property type="entry name" value="MITOCHONDRIAL INNER MEMBRANE PROTEASE"/>
    <property type="match status" value="1"/>
</dbReference>
<keyword evidence="7" id="KW-0732">Signal</keyword>
<feature type="region of interest" description="Disordered" evidence="10">
    <location>
        <begin position="397"/>
        <end position="453"/>
    </location>
</feature>
<organism evidence="12 13">
    <name type="scientific">Tricholomella constricta</name>
    <dbReference type="NCBI Taxonomy" id="117010"/>
    <lineage>
        <taxon>Eukaryota</taxon>
        <taxon>Fungi</taxon>
        <taxon>Dikarya</taxon>
        <taxon>Basidiomycota</taxon>
        <taxon>Agaricomycotina</taxon>
        <taxon>Agaricomycetes</taxon>
        <taxon>Agaricomycetidae</taxon>
        <taxon>Agaricales</taxon>
        <taxon>Tricholomatineae</taxon>
        <taxon>Lyophyllaceae</taxon>
        <taxon>Tricholomella</taxon>
    </lineage>
</organism>
<dbReference type="Proteomes" id="UP000565441">
    <property type="component" value="Unassembled WGS sequence"/>
</dbReference>
<evidence type="ECO:0000256" key="5">
    <source>
        <dbReference type="ARBA" id="ARBA00022670"/>
    </source>
</evidence>
<evidence type="ECO:0000256" key="7">
    <source>
        <dbReference type="ARBA" id="ARBA00022729"/>
    </source>
</evidence>
<evidence type="ECO:0000256" key="4">
    <source>
        <dbReference type="ARBA" id="ARBA00014615"/>
    </source>
</evidence>
<evidence type="ECO:0000256" key="2">
    <source>
        <dbReference type="ARBA" id="ARBA00009915"/>
    </source>
</evidence>
<dbReference type="GO" id="GO:0004222">
    <property type="term" value="F:metalloendopeptidase activity"/>
    <property type="evidence" value="ECO:0007669"/>
    <property type="project" value="InterPro"/>
</dbReference>
<dbReference type="GO" id="GO:0005743">
    <property type="term" value="C:mitochondrial inner membrane"/>
    <property type="evidence" value="ECO:0007669"/>
    <property type="project" value="UniProtKB-SubCell"/>
</dbReference>
<evidence type="ECO:0000256" key="6">
    <source>
        <dbReference type="ARBA" id="ARBA00022723"/>
    </source>
</evidence>
<evidence type="ECO:0000256" key="8">
    <source>
        <dbReference type="ARBA" id="ARBA00022801"/>
    </source>
</evidence>
<evidence type="ECO:0000256" key="10">
    <source>
        <dbReference type="SAM" id="MobiDB-lite"/>
    </source>
</evidence>
<comment type="subcellular location">
    <subcellularLocation>
        <location evidence="1">Mitochondrion inner membrane</location>
        <topology evidence="1">Peripheral membrane protein</topology>
        <orientation evidence="1">Intermembrane side</orientation>
    </subcellularLocation>
</comment>
<comment type="caution">
    <text evidence="12">The sequence shown here is derived from an EMBL/GenBank/DDBJ whole genome shotgun (WGS) entry which is preliminary data.</text>
</comment>
<comment type="similarity">
    <text evidence="2">Belongs to the peptidase M76 family.</text>
</comment>
<keyword evidence="5" id="KW-0645">Protease</keyword>
<gene>
    <name evidence="12" type="ORF">D9615_000922</name>
</gene>
<feature type="region of interest" description="Disordered" evidence="10">
    <location>
        <begin position="1"/>
        <end position="28"/>
    </location>
</feature>
<protein>
    <recommendedName>
        <fullName evidence="4">Mitochondrial inner membrane protease ATP23</fullName>
    </recommendedName>
    <alternativeName>
        <fullName evidence="3">Mitochondrial inner membrane protease atp23</fullName>
    </alternativeName>
</protein>
<dbReference type="EMBL" id="JAACJP010000004">
    <property type="protein sequence ID" value="KAF5384864.1"/>
    <property type="molecule type" value="Genomic_DNA"/>
</dbReference>
<dbReference type="PANTHER" id="PTHR21711:SF0">
    <property type="entry name" value="MITOCHONDRIAL INNER MEMBRANE PROTEASE ATP23 HOMOLOG"/>
    <property type="match status" value="1"/>
</dbReference>
<reference evidence="12 13" key="1">
    <citation type="journal article" date="2020" name="ISME J.">
        <title>Uncovering the hidden diversity of litter-decomposition mechanisms in mushroom-forming fungi.</title>
        <authorList>
            <person name="Floudas D."/>
            <person name="Bentzer J."/>
            <person name="Ahren D."/>
            <person name="Johansson T."/>
            <person name="Persson P."/>
            <person name="Tunlid A."/>
        </authorList>
    </citation>
    <scope>NUCLEOTIDE SEQUENCE [LARGE SCALE GENOMIC DNA]</scope>
    <source>
        <strain evidence="12 13">CBS 661.87</strain>
    </source>
</reference>
<dbReference type="Pfam" id="PF09768">
    <property type="entry name" value="Peptidase_M76"/>
    <property type="match status" value="1"/>
</dbReference>
<evidence type="ECO:0000259" key="11">
    <source>
        <dbReference type="Pfam" id="PF10342"/>
    </source>
</evidence>
<dbReference type="Pfam" id="PF10342">
    <property type="entry name" value="Kre9_KNH"/>
    <property type="match status" value="1"/>
</dbReference>